<dbReference type="EMBL" id="RRUE01000002">
    <property type="protein sequence ID" value="RRN43754.1"/>
    <property type="molecule type" value="Genomic_DNA"/>
</dbReference>
<evidence type="ECO:0000259" key="7">
    <source>
        <dbReference type="PROSITE" id="PS51709"/>
    </source>
</evidence>
<dbReference type="InterPro" id="IPR025867">
    <property type="entry name" value="MnmE_helical"/>
</dbReference>
<feature type="binding site" evidence="6">
    <location>
        <begin position="311"/>
        <end position="314"/>
    </location>
    <ligand>
        <name>GTP</name>
        <dbReference type="ChEBI" id="CHEBI:37565"/>
    </ligand>
</feature>
<dbReference type="InterPro" id="IPR027266">
    <property type="entry name" value="TrmE/GcvT-like"/>
</dbReference>
<dbReference type="NCBIfam" id="TIGR00231">
    <property type="entry name" value="small_GTP"/>
    <property type="match status" value="1"/>
</dbReference>
<comment type="subunit">
    <text evidence="6">Homodimer. Heterotetramer of two MnmE and two MnmG subunits.</text>
</comment>
<feature type="binding site" evidence="6">
    <location>
        <position position="292"/>
    </location>
    <ligand>
        <name>Mg(2+)</name>
        <dbReference type="ChEBI" id="CHEBI:18420"/>
    </ligand>
</feature>
<evidence type="ECO:0000256" key="1">
    <source>
        <dbReference type="ARBA" id="ARBA00011043"/>
    </source>
</evidence>
<name>A0A3R8LLY1_9BURK</name>
<feature type="binding site" evidence="6">
    <location>
        <position position="271"/>
    </location>
    <ligand>
        <name>Mg(2+)</name>
        <dbReference type="ChEBI" id="CHEBI:18420"/>
    </ligand>
</feature>
<dbReference type="GO" id="GO:0003924">
    <property type="term" value="F:GTPase activity"/>
    <property type="evidence" value="ECO:0007669"/>
    <property type="project" value="UniProtKB-UniRule"/>
</dbReference>
<dbReference type="CDD" id="cd04164">
    <property type="entry name" value="trmE"/>
    <property type="match status" value="1"/>
</dbReference>
<dbReference type="InterPro" id="IPR031168">
    <property type="entry name" value="G_TrmE"/>
</dbReference>
<keyword evidence="3 6" id="KW-0547">Nucleotide-binding</keyword>
<accession>A0A3R8LLY1</accession>
<keyword evidence="6" id="KW-0460">Magnesium</keyword>
<comment type="cofactor">
    <cofactor evidence="6">
        <name>K(+)</name>
        <dbReference type="ChEBI" id="CHEBI:29103"/>
    </cofactor>
    <text evidence="6">Binds 1 potassium ion per subunit.</text>
</comment>
<comment type="caution">
    <text evidence="8">The sequence shown here is derived from an EMBL/GenBank/DDBJ whole genome shotgun (WGS) entry which is preliminary data.</text>
</comment>
<dbReference type="Gene3D" id="1.20.120.430">
    <property type="entry name" value="tRNA modification GTPase MnmE domain 2"/>
    <property type="match status" value="2"/>
</dbReference>
<dbReference type="GO" id="GO:0046872">
    <property type="term" value="F:metal ion binding"/>
    <property type="evidence" value="ECO:0007669"/>
    <property type="project" value="UniProtKB-KW"/>
</dbReference>
<dbReference type="EC" id="3.6.-.-" evidence="6"/>
<keyword evidence="6" id="KW-0479">Metal-binding</keyword>
<dbReference type="Pfam" id="PF01926">
    <property type="entry name" value="MMR_HSR1"/>
    <property type="match status" value="1"/>
</dbReference>
<comment type="function">
    <text evidence="6">Exhibits a very high intrinsic GTPase hydrolysis rate. Involved in the addition of a carboxymethylaminomethyl (cmnm) group at the wobble position (U34) of certain tRNAs, forming tRNA-cmnm(5)s(2)U34.</text>
</comment>
<feature type="binding site" evidence="6">
    <location>
        <position position="267"/>
    </location>
    <ligand>
        <name>K(+)</name>
        <dbReference type="ChEBI" id="CHEBI:29103"/>
    </ligand>
</feature>
<dbReference type="GO" id="GO:0002098">
    <property type="term" value="P:tRNA wobble uridine modification"/>
    <property type="evidence" value="ECO:0007669"/>
    <property type="project" value="TreeGrafter"/>
</dbReference>
<dbReference type="SUPFAM" id="SSF116878">
    <property type="entry name" value="TrmE connector domain"/>
    <property type="match status" value="1"/>
</dbReference>
<dbReference type="Proteomes" id="UP000270261">
    <property type="component" value="Unassembled WGS sequence"/>
</dbReference>
<sequence length="599" mass="62903">MQDKRPICAIATAPGQGAIGVVRVSAPEGGIIEAIAREVLGASLSGAAPNMPPGSGKTVGISQTVSGMAVTSVVAHRPLKPRHASYGPFLAEGGQPIDYGLALWFPAPHSYTGEHIFELQGHGGPVVQQILLRRVLQVGQAHGIRLAEPGEFTERAFLNDKLDLVQAEAVADLIEASTEQAARSATRSLQGVFSSQIDDLAEQLLTLRMLVEATLDFPEEEIDFLQKADAAGRLDSIDQTLQQLFRTARSGARLRQGLNVVLTGAPNVGKSSLLNALAGTDVAIVTPIAGTTRDRVIEQISIEGVPINLIDTAGLRETDDPVERIGIQRTWTEIEKADVVVHLRAADEVFPARETGADVQGGNADYPCVTAETGQVSESGEIVLPAPAPASAGSTTDTVADLEQVIDARVPASAARLTVINKIDLVPAGVAASAGVKGESAHTDGQQNQGVMRLDNPSTGNEIDARVTSPSLAAGVQSVLVSGDTAKGDATAPAQRETLCLSAKTGQGIDAFRQKLLDIAGFQPGQEGVFIARERHLQALSEALQHLQNARHHVALGDQSLDLFAEELRLAHQALGRITGAVTADELLGVIFSRFCIGK</sequence>
<keyword evidence="2 6" id="KW-0819">tRNA processing</keyword>
<organism evidence="8 9">
    <name type="scientific">Lautropia dentalis</name>
    <dbReference type="NCBI Taxonomy" id="2490857"/>
    <lineage>
        <taxon>Bacteria</taxon>
        <taxon>Pseudomonadati</taxon>
        <taxon>Pseudomonadota</taxon>
        <taxon>Betaproteobacteria</taxon>
        <taxon>Burkholderiales</taxon>
        <taxon>Burkholderiaceae</taxon>
        <taxon>Lautropia</taxon>
    </lineage>
</organism>
<feature type="binding site" evidence="6">
    <location>
        <position position="161"/>
    </location>
    <ligand>
        <name>(6S)-5-formyl-5,6,7,8-tetrahydrofolate</name>
        <dbReference type="ChEBI" id="CHEBI:57457"/>
    </ligand>
</feature>
<evidence type="ECO:0000313" key="8">
    <source>
        <dbReference type="EMBL" id="RRN43754.1"/>
    </source>
</evidence>
<keyword evidence="6" id="KW-0963">Cytoplasm</keyword>
<dbReference type="InterPro" id="IPR004520">
    <property type="entry name" value="GTPase_MnmE"/>
</dbReference>
<feature type="binding site" evidence="6">
    <location>
        <position position="291"/>
    </location>
    <ligand>
        <name>K(+)</name>
        <dbReference type="ChEBI" id="CHEBI:29103"/>
    </ligand>
</feature>
<dbReference type="InterPro" id="IPR005225">
    <property type="entry name" value="Small_GTP-bd"/>
</dbReference>
<dbReference type="HAMAP" id="MF_00379">
    <property type="entry name" value="GTPase_MnmE"/>
    <property type="match status" value="1"/>
</dbReference>
<dbReference type="GO" id="GO:0030488">
    <property type="term" value="P:tRNA methylation"/>
    <property type="evidence" value="ECO:0007669"/>
    <property type="project" value="TreeGrafter"/>
</dbReference>
<keyword evidence="4 6" id="KW-0630">Potassium</keyword>
<keyword evidence="6" id="KW-0378">Hydrolase</keyword>
<dbReference type="Pfam" id="PF10396">
    <property type="entry name" value="TrmE_N"/>
    <property type="match status" value="1"/>
</dbReference>
<dbReference type="SUPFAM" id="SSF52540">
    <property type="entry name" value="P-loop containing nucleoside triphosphate hydrolases"/>
    <property type="match status" value="1"/>
</dbReference>
<dbReference type="Gene3D" id="3.40.50.300">
    <property type="entry name" value="P-loop containing nucleotide triphosphate hydrolases"/>
    <property type="match status" value="2"/>
</dbReference>
<dbReference type="GO" id="GO:0005829">
    <property type="term" value="C:cytosol"/>
    <property type="evidence" value="ECO:0007669"/>
    <property type="project" value="TreeGrafter"/>
</dbReference>
<feature type="binding site" evidence="6">
    <location>
        <position position="599"/>
    </location>
    <ligand>
        <name>(6S)-5-formyl-5,6,7,8-tetrahydrofolate</name>
        <dbReference type="ChEBI" id="CHEBI:57457"/>
    </ligand>
</feature>
<dbReference type="InterPro" id="IPR018948">
    <property type="entry name" value="GTP-bd_TrmE_N"/>
</dbReference>
<evidence type="ECO:0000256" key="2">
    <source>
        <dbReference type="ARBA" id="ARBA00022694"/>
    </source>
</evidence>
<evidence type="ECO:0000256" key="3">
    <source>
        <dbReference type="ARBA" id="ARBA00022741"/>
    </source>
</evidence>
<evidence type="ECO:0000256" key="5">
    <source>
        <dbReference type="ARBA" id="ARBA00023134"/>
    </source>
</evidence>
<feature type="binding site" evidence="6">
    <location>
        <begin position="267"/>
        <end position="272"/>
    </location>
    <ligand>
        <name>GTP</name>
        <dbReference type="ChEBI" id="CHEBI:37565"/>
    </ligand>
</feature>
<proteinExistence type="inferred from homology"/>
<dbReference type="InterPro" id="IPR006073">
    <property type="entry name" value="GTP-bd"/>
</dbReference>
<protein>
    <recommendedName>
        <fullName evidence="6">tRNA modification GTPase MnmE</fullName>
        <ecNumber evidence="6">3.6.-.-</ecNumber>
    </recommendedName>
</protein>
<dbReference type="OrthoDB" id="9805918at2"/>
<dbReference type="PROSITE" id="PS51709">
    <property type="entry name" value="G_TRME"/>
    <property type="match status" value="1"/>
</dbReference>
<dbReference type="PANTHER" id="PTHR42714:SF2">
    <property type="entry name" value="TRNA MODIFICATION GTPASE GTPBP3, MITOCHONDRIAL"/>
    <property type="match status" value="1"/>
</dbReference>
<dbReference type="Pfam" id="PF12631">
    <property type="entry name" value="MnmE_helical"/>
    <property type="match status" value="1"/>
</dbReference>
<feature type="domain" description="TrmE-type G" evidence="7">
    <location>
        <begin position="257"/>
        <end position="521"/>
    </location>
</feature>
<feature type="binding site" evidence="6">
    <location>
        <position position="118"/>
    </location>
    <ligand>
        <name>(6S)-5-formyl-5,6,7,8-tetrahydrofolate</name>
        <dbReference type="ChEBI" id="CHEBI:57457"/>
    </ligand>
</feature>
<feature type="binding site" evidence="6">
    <location>
        <begin position="286"/>
        <end position="292"/>
    </location>
    <ligand>
        <name>GTP</name>
        <dbReference type="ChEBI" id="CHEBI:37565"/>
    </ligand>
</feature>
<gene>
    <name evidence="6" type="primary">mnmE</name>
    <name evidence="6" type="synonym">trmE</name>
    <name evidence="8" type="ORF">EHV23_10070</name>
</gene>
<dbReference type="InterPro" id="IPR027417">
    <property type="entry name" value="P-loop_NTPase"/>
</dbReference>
<dbReference type="GO" id="GO:0005525">
    <property type="term" value="F:GTP binding"/>
    <property type="evidence" value="ECO:0007669"/>
    <property type="project" value="UniProtKB-UniRule"/>
</dbReference>
<keyword evidence="9" id="KW-1185">Reference proteome</keyword>
<dbReference type="PANTHER" id="PTHR42714">
    <property type="entry name" value="TRNA MODIFICATION GTPASE GTPBP3"/>
    <property type="match status" value="1"/>
</dbReference>
<keyword evidence="5 6" id="KW-0342">GTP-binding</keyword>
<reference evidence="8 9" key="1">
    <citation type="submission" date="2018-11" db="EMBL/GenBank/DDBJ databases">
        <title>Genome sequencing of Lautropia sp. KCOM 2505 (= ChDC F240).</title>
        <authorList>
            <person name="Kook J.-K."/>
            <person name="Park S.-N."/>
            <person name="Lim Y.K."/>
        </authorList>
    </citation>
    <scope>NUCLEOTIDE SEQUENCE [LARGE SCALE GENOMIC DNA]</scope>
    <source>
        <strain evidence="8 9">KCOM 2505</strain>
    </source>
</reference>
<comment type="caution">
    <text evidence="6">Lacks conserved residue(s) required for the propagation of feature annotation.</text>
</comment>
<evidence type="ECO:0000256" key="4">
    <source>
        <dbReference type="ARBA" id="ARBA00022958"/>
    </source>
</evidence>
<feature type="binding site" evidence="6">
    <location>
        <position position="23"/>
    </location>
    <ligand>
        <name>(6S)-5-formyl-5,6,7,8-tetrahydrofolate</name>
        <dbReference type="ChEBI" id="CHEBI:57457"/>
    </ligand>
</feature>
<feature type="binding site" evidence="6">
    <location>
        <position position="288"/>
    </location>
    <ligand>
        <name>K(+)</name>
        <dbReference type="ChEBI" id="CHEBI:29103"/>
    </ligand>
</feature>
<dbReference type="InterPro" id="IPR027368">
    <property type="entry name" value="MnmE_dom2"/>
</dbReference>
<feature type="binding site" evidence="6">
    <location>
        <position position="286"/>
    </location>
    <ligand>
        <name>K(+)</name>
        <dbReference type="ChEBI" id="CHEBI:29103"/>
    </ligand>
</feature>
<dbReference type="AlphaFoldDB" id="A0A3R8LLY1"/>
<evidence type="ECO:0000313" key="9">
    <source>
        <dbReference type="Proteomes" id="UP000270261"/>
    </source>
</evidence>
<dbReference type="CDD" id="cd14858">
    <property type="entry name" value="TrmE_N"/>
    <property type="match status" value="1"/>
</dbReference>
<dbReference type="RefSeq" id="WP_125095958.1">
    <property type="nucleotide sequence ID" value="NZ_RRUE01000002.1"/>
</dbReference>
<dbReference type="Gene3D" id="3.30.1360.120">
    <property type="entry name" value="Probable tRNA modification gtpase trme, domain 1"/>
    <property type="match status" value="1"/>
</dbReference>
<comment type="similarity">
    <text evidence="1 6">Belongs to the TRAFAC class TrmE-Era-EngA-EngB-Septin-like GTPase superfamily. TrmE GTPase family.</text>
</comment>
<evidence type="ECO:0000256" key="6">
    <source>
        <dbReference type="HAMAP-Rule" id="MF_00379"/>
    </source>
</evidence>
<comment type="subcellular location">
    <subcellularLocation>
        <location evidence="6">Cytoplasm</location>
    </subcellularLocation>
</comment>